<name>A0ACB8ADW8_9AGAM</name>
<evidence type="ECO:0000313" key="2">
    <source>
        <dbReference type="Proteomes" id="UP000790377"/>
    </source>
</evidence>
<evidence type="ECO:0000313" key="1">
    <source>
        <dbReference type="EMBL" id="KAH7911251.1"/>
    </source>
</evidence>
<comment type="caution">
    <text evidence="1">The sequence shown here is derived from an EMBL/GenBank/DDBJ whole genome shotgun (WGS) entry which is preliminary data.</text>
</comment>
<proteinExistence type="predicted"/>
<protein>
    <submittedName>
        <fullName evidence="1">Uncharacterized protein</fullName>
    </submittedName>
</protein>
<reference evidence="1" key="1">
    <citation type="journal article" date="2021" name="New Phytol.">
        <title>Evolutionary innovations through gain and loss of genes in the ectomycorrhizal Boletales.</title>
        <authorList>
            <person name="Wu G."/>
            <person name="Miyauchi S."/>
            <person name="Morin E."/>
            <person name="Kuo A."/>
            <person name="Drula E."/>
            <person name="Varga T."/>
            <person name="Kohler A."/>
            <person name="Feng B."/>
            <person name="Cao Y."/>
            <person name="Lipzen A."/>
            <person name="Daum C."/>
            <person name="Hundley H."/>
            <person name="Pangilinan J."/>
            <person name="Johnson J."/>
            <person name="Barry K."/>
            <person name="LaButti K."/>
            <person name="Ng V."/>
            <person name="Ahrendt S."/>
            <person name="Min B."/>
            <person name="Choi I.G."/>
            <person name="Park H."/>
            <person name="Plett J.M."/>
            <person name="Magnuson J."/>
            <person name="Spatafora J.W."/>
            <person name="Nagy L.G."/>
            <person name="Henrissat B."/>
            <person name="Grigoriev I.V."/>
            <person name="Yang Z.L."/>
            <person name="Xu J."/>
            <person name="Martin F.M."/>
        </authorList>
    </citation>
    <scope>NUCLEOTIDE SEQUENCE</scope>
    <source>
        <strain evidence="1">ATCC 28755</strain>
    </source>
</reference>
<dbReference type="Proteomes" id="UP000790377">
    <property type="component" value="Unassembled WGS sequence"/>
</dbReference>
<keyword evidence="2" id="KW-1185">Reference proteome</keyword>
<dbReference type="EMBL" id="MU267684">
    <property type="protein sequence ID" value="KAH7911251.1"/>
    <property type="molecule type" value="Genomic_DNA"/>
</dbReference>
<accession>A0ACB8ADW8</accession>
<gene>
    <name evidence="1" type="ORF">BJ138DRAFT_1151095</name>
</gene>
<sequence>MLPLPAGVPLFAGVSLSCTCTLFLLGPCRECVENIQGSFSRVIISLFLTVEWFWKVQIYKVLDVPFVLRPLNAVES</sequence>
<organism evidence="1 2">
    <name type="scientific">Hygrophoropsis aurantiaca</name>
    <dbReference type="NCBI Taxonomy" id="72124"/>
    <lineage>
        <taxon>Eukaryota</taxon>
        <taxon>Fungi</taxon>
        <taxon>Dikarya</taxon>
        <taxon>Basidiomycota</taxon>
        <taxon>Agaricomycotina</taxon>
        <taxon>Agaricomycetes</taxon>
        <taxon>Agaricomycetidae</taxon>
        <taxon>Boletales</taxon>
        <taxon>Coniophorineae</taxon>
        <taxon>Hygrophoropsidaceae</taxon>
        <taxon>Hygrophoropsis</taxon>
    </lineage>
</organism>